<comment type="caution">
    <text evidence="2">The sequence shown here is derived from an EMBL/GenBank/DDBJ whole genome shotgun (WGS) entry which is preliminary data.</text>
</comment>
<name>A0A9P4QVN8_9PLEO</name>
<dbReference type="EMBL" id="ML996186">
    <property type="protein sequence ID" value="KAF2731944.1"/>
    <property type="molecule type" value="Genomic_DNA"/>
</dbReference>
<keyword evidence="3" id="KW-1185">Reference proteome</keyword>
<proteinExistence type="predicted"/>
<gene>
    <name evidence="2" type="ORF">EJ04DRAFT_359586</name>
</gene>
<reference evidence="2" key="1">
    <citation type="journal article" date="2020" name="Stud. Mycol.">
        <title>101 Dothideomycetes genomes: a test case for predicting lifestyles and emergence of pathogens.</title>
        <authorList>
            <person name="Haridas S."/>
            <person name="Albert R."/>
            <person name="Binder M."/>
            <person name="Bloem J."/>
            <person name="Labutti K."/>
            <person name="Salamov A."/>
            <person name="Andreopoulos B."/>
            <person name="Baker S."/>
            <person name="Barry K."/>
            <person name="Bills G."/>
            <person name="Bluhm B."/>
            <person name="Cannon C."/>
            <person name="Castanera R."/>
            <person name="Culley D."/>
            <person name="Daum C."/>
            <person name="Ezra D."/>
            <person name="Gonzalez J."/>
            <person name="Henrissat B."/>
            <person name="Kuo A."/>
            <person name="Liang C."/>
            <person name="Lipzen A."/>
            <person name="Lutzoni F."/>
            <person name="Magnuson J."/>
            <person name="Mondo S."/>
            <person name="Nolan M."/>
            <person name="Ohm R."/>
            <person name="Pangilinan J."/>
            <person name="Park H.-J."/>
            <person name="Ramirez L."/>
            <person name="Alfaro M."/>
            <person name="Sun H."/>
            <person name="Tritt A."/>
            <person name="Yoshinaga Y."/>
            <person name="Zwiers L.-H."/>
            <person name="Turgeon B."/>
            <person name="Goodwin S."/>
            <person name="Spatafora J."/>
            <person name="Crous P."/>
            <person name="Grigoriev I."/>
        </authorList>
    </citation>
    <scope>NUCLEOTIDE SEQUENCE</scope>
    <source>
        <strain evidence="2">CBS 125425</strain>
    </source>
</reference>
<dbReference type="AlphaFoldDB" id="A0A9P4QVN8"/>
<accession>A0A9P4QVN8</accession>
<organism evidence="2 3">
    <name type="scientific">Polyplosphaeria fusca</name>
    <dbReference type="NCBI Taxonomy" id="682080"/>
    <lineage>
        <taxon>Eukaryota</taxon>
        <taxon>Fungi</taxon>
        <taxon>Dikarya</taxon>
        <taxon>Ascomycota</taxon>
        <taxon>Pezizomycotina</taxon>
        <taxon>Dothideomycetes</taxon>
        <taxon>Pleosporomycetidae</taxon>
        <taxon>Pleosporales</taxon>
        <taxon>Tetraplosphaeriaceae</taxon>
        <taxon>Polyplosphaeria</taxon>
    </lineage>
</organism>
<feature type="compositionally biased region" description="Basic and acidic residues" evidence="1">
    <location>
        <begin position="1"/>
        <end position="23"/>
    </location>
</feature>
<protein>
    <submittedName>
        <fullName evidence="2">Uncharacterized protein</fullName>
    </submittedName>
</protein>
<dbReference type="Proteomes" id="UP000799444">
    <property type="component" value="Unassembled WGS sequence"/>
</dbReference>
<dbReference type="OrthoDB" id="3799339at2759"/>
<evidence type="ECO:0000313" key="3">
    <source>
        <dbReference type="Proteomes" id="UP000799444"/>
    </source>
</evidence>
<evidence type="ECO:0000313" key="2">
    <source>
        <dbReference type="EMBL" id="KAF2731944.1"/>
    </source>
</evidence>
<feature type="compositionally biased region" description="Basic and acidic residues" evidence="1">
    <location>
        <begin position="36"/>
        <end position="79"/>
    </location>
</feature>
<sequence>MPRSREDAYEPAYVDDRDLESGRRARYPPGPPPDGGRSKYEGYYSDNRDNRARPGRYADERYMTDRSREDRYRDRDGHPRDRRRPGAPVRKESKWQKEATDAFKTYALPVIKAEGGKFVTKQLGAFLANQGGKR</sequence>
<evidence type="ECO:0000256" key="1">
    <source>
        <dbReference type="SAM" id="MobiDB-lite"/>
    </source>
</evidence>
<feature type="region of interest" description="Disordered" evidence="1">
    <location>
        <begin position="1"/>
        <end position="96"/>
    </location>
</feature>